<dbReference type="GO" id="GO:0015074">
    <property type="term" value="P:DNA integration"/>
    <property type="evidence" value="ECO:0007669"/>
    <property type="project" value="InterPro"/>
</dbReference>
<dbReference type="SUPFAM" id="SSF53098">
    <property type="entry name" value="Ribonuclease H-like"/>
    <property type="match status" value="1"/>
</dbReference>
<dbReference type="EMBL" id="CP006704">
    <property type="protein sequence ID" value="AIJ48452.1"/>
    <property type="molecule type" value="Genomic_DNA"/>
</dbReference>
<dbReference type="PROSITE" id="PS50994">
    <property type="entry name" value="INTEGRASE"/>
    <property type="match status" value="1"/>
</dbReference>
<dbReference type="AlphaFoldDB" id="A0A076PYH4"/>
<organism evidence="2 3">
    <name type="scientific">Comamonas testosteroni TK102</name>
    <dbReference type="NCBI Taxonomy" id="1392005"/>
    <lineage>
        <taxon>Bacteria</taxon>
        <taxon>Pseudomonadati</taxon>
        <taxon>Pseudomonadota</taxon>
        <taxon>Betaproteobacteria</taxon>
        <taxon>Burkholderiales</taxon>
        <taxon>Comamonadaceae</taxon>
        <taxon>Comamonas</taxon>
    </lineage>
</organism>
<dbReference type="KEGG" id="ctes:O987_21827"/>
<dbReference type="Proteomes" id="UP000028782">
    <property type="component" value="Chromosome"/>
</dbReference>
<dbReference type="Gene3D" id="3.30.420.10">
    <property type="entry name" value="Ribonuclease H-like superfamily/Ribonuclease H"/>
    <property type="match status" value="1"/>
</dbReference>
<reference evidence="2 3" key="1">
    <citation type="journal article" date="2014" name="Genome Announc.">
        <title>Complete Genome Sequence of Polychlorinated Biphenyl Degrader Comamonas testosteroni TK102 (NBRC 109938).</title>
        <authorList>
            <person name="Fukuda K."/>
            <person name="Hosoyama A."/>
            <person name="Tsuchikane K."/>
            <person name="Ohji S."/>
            <person name="Yamazoe A."/>
            <person name="Fujita N."/>
            <person name="Shintani M."/>
            <person name="Kimbara K."/>
        </authorList>
    </citation>
    <scope>NUCLEOTIDE SEQUENCE [LARGE SCALE GENOMIC DNA]</scope>
    <source>
        <strain evidence="2">TK102</strain>
    </source>
</reference>
<dbReference type="GO" id="GO:0003676">
    <property type="term" value="F:nucleic acid binding"/>
    <property type="evidence" value="ECO:0007669"/>
    <property type="project" value="InterPro"/>
</dbReference>
<evidence type="ECO:0000313" key="2">
    <source>
        <dbReference type="EMBL" id="AIJ48452.1"/>
    </source>
</evidence>
<evidence type="ECO:0000313" key="3">
    <source>
        <dbReference type="Proteomes" id="UP000028782"/>
    </source>
</evidence>
<protein>
    <submittedName>
        <fullName evidence="2">Transposase</fullName>
    </submittedName>
</protein>
<dbReference type="HOGENOM" id="CLU_027402_26_2_4"/>
<accession>A0A076PYH4</accession>
<dbReference type="InterPro" id="IPR036397">
    <property type="entry name" value="RNaseH_sf"/>
</dbReference>
<sequence>MLGAFLYRMHSLLTENGMSFTGQECFRGGVTDTCIGHIFERICKFNGVAKTHTKPYHPWTNGMVERMNRTFRESTIKAYEYEGLEQLREHVQTFVQSYNFGKHLKALRWKTPFRPMCEAWEKTQAALDFIRTISLWD</sequence>
<evidence type="ECO:0000259" key="1">
    <source>
        <dbReference type="PROSITE" id="PS50994"/>
    </source>
</evidence>
<dbReference type="Pfam" id="PF13683">
    <property type="entry name" value="rve_3"/>
    <property type="match status" value="1"/>
</dbReference>
<feature type="domain" description="Integrase catalytic" evidence="1">
    <location>
        <begin position="1"/>
        <end position="120"/>
    </location>
</feature>
<dbReference type="InterPro" id="IPR012337">
    <property type="entry name" value="RNaseH-like_sf"/>
</dbReference>
<gene>
    <name evidence="2" type="ORF">O987_21827</name>
</gene>
<proteinExistence type="predicted"/>
<name>A0A076PYH4_COMTE</name>
<dbReference type="InterPro" id="IPR001584">
    <property type="entry name" value="Integrase_cat-core"/>
</dbReference>